<evidence type="ECO:0000256" key="6">
    <source>
        <dbReference type="SAM" id="Phobius"/>
    </source>
</evidence>
<accession>A0A0P4W1B9</accession>
<dbReference type="SUPFAM" id="SSF57424">
    <property type="entry name" value="LDL receptor-like module"/>
    <property type="match status" value="1"/>
</dbReference>
<organism evidence="8">
    <name type="scientific">Scylla olivacea</name>
    <name type="common">Orange mud crab</name>
    <name type="synonym">Cancer olivacea</name>
    <dbReference type="NCBI Taxonomy" id="85551"/>
    <lineage>
        <taxon>Eukaryota</taxon>
        <taxon>Metazoa</taxon>
        <taxon>Ecdysozoa</taxon>
        <taxon>Arthropoda</taxon>
        <taxon>Crustacea</taxon>
        <taxon>Multicrustacea</taxon>
        <taxon>Malacostraca</taxon>
        <taxon>Eumalacostraca</taxon>
        <taxon>Eucarida</taxon>
        <taxon>Decapoda</taxon>
        <taxon>Pleocyemata</taxon>
        <taxon>Brachyura</taxon>
        <taxon>Eubrachyura</taxon>
        <taxon>Portunoidea</taxon>
        <taxon>Portunidae</taxon>
        <taxon>Portuninae</taxon>
        <taxon>Scylla</taxon>
    </lineage>
</organism>
<reference evidence="8" key="1">
    <citation type="submission" date="2015-09" db="EMBL/GenBank/DDBJ databases">
        <title>Scylla olivacea transcriptome.</title>
        <authorList>
            <person name="Ikhwanuddin M."/>
        </authorList>
    </citation>
    <scope>NUCLEOTIDE SEQUENCE</scope>
</reference>
<feature type="transmembrane region" description="Helical" evidence="6">
    <location>
        <begin position="748"/>
        <end position="770"/>
    </location>
</feature>
<dbReference type="InterPro" id="IPR023415">
    <property type="entry name" value="LDLR_class-A_CS"/>
</dbReference>
<dbReference type="PROSITE" id="PS00236">
    <property type="entry name" value="NEUROTR_ION_CHANNEL"/>
    <property type="match status" value="1"/>
</dbReference>
<feature type="disulfide bond" evidence="4">
    <location>
        <begin position="463"/>
        <end position="481"/>
    </location>
</feature>
<keyword evidence="6" id="KW-1133">Transmembrane helix</keyword>
<dbReference type="SMART" id="SM00192">
    <property type="entry name" value="LDLa"/>
    <property type="match status" value="1"/>
</dbReference>
<dbReference type="GO" id="GO:0016020">
    <property type="term" value="C:membrane"/>
    <property type="evidence" value="ECO:0007669"/>
    <property type="project" value="UniProtKB-SubCell"/>
</dbReference>
<dbReference type="PROSITE" id="PS01209">
    <property type="entry name" value="LDLRA_1"/>
    <property type="match status" value="1"/>
</dbReference>
<dbReference type="InterPro" id="IPR038050">
    <property type="entry name" value="Neuro_actylchol_rec"/>
</dbReference>
<dbReference type="GO" id="GO:0004888">
    <property type="term" value="F:transmembrane signaling receptor activity"/>
    <property type="evidence" value="ECO:0007669"/>
    <property type="project" value="InterPro"/>
</dbReference>
<feature type="compositionally biased region" description="Low complexity" evidence="5">
    <location>
        <begin position="595"/>
        <end position="604"/>
    </location>
</feature>
<dbReference type="AlphaFoldDB" id="A0A0P4W1B9"/>
<protein>
    <recommendedName>
        <fullName evidence="9">Neurotransmitter-gated ion-channel ligand-binding domain-containing protein</fullName>
    </recommendedName>
</protein>
<dbReference type="SUPFAM" id="SSF63712">
    <property type="entry name" value="Nicotinic receptor ligand binding domain-like"/>
    <property type="match status" value="1"/>
</dbReference>
<dbReference type="InterPro" id="IPR036055">
    <property type="entry name" value="LDL_receptor-like_sf"/>
</dbReference>
<dbReference type="SUPFAM" id="SSF90112">
    <property type="entry name" value="Neurotransmitter-gated ion-channel transmembrane pore"/>
    <property type="match status" value="1"/>
</dbReference>
<dbReference type="EMBL" id="GDRN01096064">
    <property type="protein sequence ID" value="JAI59417.1"/>
    <property type="molecule type" value="Transcribed_RNA"/>
</dbReference>
<dbReference type="Pfam" id="PF00057">
    <property type="entry name" value="Ldl_recept_a"/>
    <property type="match status" value="1"/>
</dbReference>
<proteinExistence type="predicted"/>
<feature type="disulfide bond" evidence="4">
    <location>
        <begin position="456"/>
        <end position="468"/>
    </location>
</feature>
<feature type="region of interest" description="Disordered" evidence="5">
    <location>
        <begin position="577"/>
        <end position="612"/>
    </location>
</feature>
<dbReference type="PANTHER" id="PTHR18945">
    <property type="entry name" value="NEUROTRANSMITTER GATED ION CHANNEL"/>
    <property type="match status" value="1"/>
</dbReference>
<evidence type="ECO:0000256" key="3">
    <source>
        <dbReference type="ARBA" id="ARBA00023157"/>
    </source>
</evidence>
<keyword evidence="6" id="KW-0812">Transmembrane</keyword>
<feature type="transmembrane region" description="Helical" evidence="6">
    <location>
        <begin position="720"/>
        <end position="742"/>
    </location>
</feature>
<name>A0A0P4W1B9_SCYOL</name>
<dbReference type="Gene3D" id="2.60.120.200">
    <property type="match status" value="1"/>
</dbReference>
<keyword evidence="7" id="KW-0732">Signal</keyword>
<comment type="subcellular location">
    <subcellularLocation>
        <location evidence="1">Membrane</location>
        <topology evidence="1">Multi-pass membrane protein</topology>
    </subcellularLocation>
</comment>
<dbReference type="CDD" id="cd00112">
    <property type="entry name" value="LDLa"/>
    <property type="match status" value="1"/>
</dbReference>
<dbReference type="InterPro" id="IPR002172">
    <property type="entry name" value="LDrepeatLR_classA_rpt"/>
</dbReference>
<dbReference type="Gene3D" id="2.70.170.10">
    <property type="entry name" value="Neurotransmitter-gated ion-channel ligand-binding domain"/>
    <property type="match status" value="1"/>
</dbReference>
<dbReference type="Gene3D" id="1.20.58.390">
    <property type="entry name" value="Neurotransmitter-gated ion-channel transmembrane domain"/>
    <property type="match status" value="1"/>
</dbReference>
<dbReference type="InterPro" id="IPR036734">
    <property type="entry name" value="Neur_chan_lig-bd_sf"/>
</dbReference>
<dbReference type="InterPro" id="IPR006201">
    <property type="entry name" value="Neur_channel"/>
</dbReference>
<feature type="transmembrane region" description="Helical" evidence="6">
    <location>
        <begin position="782"/>
        <end position="801"/>
    </location>
</feature>
<evidence type="ECO:0000256" key="4">
    <source>
        <dbReference type="PROSITE-ProRule" id="PRU00124"/>
    </source>
</evidence>
<feature type="signal peptide" evidence="7">
    <location>
        <begin position="1"/>
        <end position="33"/>
    </location>
</feature>
<evidence type="ECO:0000313" key="8">
    <source>
        <dbReference type="EMBL" id="JAI59417.1"/>
    </source>
</evidence>
<dbReference type="Gene3D" id="4.10.400.10">
    <property type="entry name" value="Low-density Lipoprotein Receptor"/>
    <property type="match status" value="1"/>
</dbReference>
<dbReference type="InterPro" id="IPR013320">
    <property type="entry name" value="ConA-like_dom_sf"/>
</dbReference>
<evidence type="ECO:0000256" key="7">
    <source>
        <dbReference type="SAM" id="SignalP"/>
    </source>
</evidence>
<evidence type="ECO:0000256" key="1">
    <source>
        <dbReference type="ARBA" id="ARBA00004141"/>
    </source>
</evidence>
<evidence type="ECO:0000256" key="5">
    <source>
        <dbReference type="SAM" id="MobiDB-lite"/>
    </source>
</evidence>
<dbReference type="InterPro" id="IPR018000">
    <property type="entry name" value="Neurotransmitter_ion_chnl_CS"/>
</dbReference>
<dbReference type="SUPFAM" id="SSF49899">
    <property type="entry name" value="Concanavalin A-like lectins/glucanases"/>
    <property type="match status" value="1"/>
</dbReference>
<evidence type="ECO:0008006" key="9">
    <source>
        <dbReference type="Google" id="ProtNLM"/>
    </source>
</evidence>
<sequence length="889" mass="98800">MEGVAAVLAVATRYSGPLLTVLVLLQFPRLTLTNTEESEGVSYRLSPQRTTVNGSFVVAEGLQSPRQELTACVWARVTYFRRPSIALSMGSRDATIGDISVGVVPLGVMLRQGRSVWMAAAAVVPLSWYHFCLALTPRRVTLYLDARRLLQVKPNTDLFKGELRAVMGGGVVWPDISPLTFTFKGPTDDDWEALRATQAINTVVGSFAGDLLSPEVWNAELKEQQVNQLLSCSVLSNSPRLRPVTWQTIGANIEQSMVNNSDPCERRRFDYLLFPEPMNYEENYQLCVKLDMEMIRPRKGLDYDRVFAEAMGYPACAGTGPGNRRVLWLARTDNTCPALTKSGQESAPCTSRLCGGCQLQPQRRRMFIMRGLCPLPNADFAFVATSRDSAKPYFQGVERYSIGTSKDAWELRDEVEGQVLATTKESDPMGARQWQLNSGVCGAVEQQMVNVSLSSCGKEQTLCRTGMCIPLERRCDGYPDCPGGFDEEGCQPVRMSQDYLVNSPPPNPPTMIDLKVQMTQVLSTEPLTILINTKLTWRDPRLTFANLLNNEDIPVSLTPLIWRPRLIVLKEGTASPADLTSMSQDSAGEEREESLSLTATTTSSPVPDTRATPSIDTLFPGVNTSISLTQYFRKPLNCFFDLSFYPFDVHVCELPMMLLPHEARHTRLITGTNSAKFTGLKGLAYFEIEEFNIKIQDAQLGGRQYSGVVLQVRLARRSAFTVLAVYLPSFVLLVVSTGSLWVSHTSPARLVLSCGVVGAFLMLWVITALTSPASGKVKAIDAWLCFCTMHALLHVMLHVLLEVFADDITVPPLFSRVASRAATSRTREVKPIDTNIYDSLMIRDTDDGKTWTVNYWISFIARVVSPALVFFFNVSYWPFVFYFSTDSLT</sequence>
<keyword evidence="3 4" id="KW-1015">Disulfide bond</keyword>
<keyword evidence="2 6" id="KW-0472">Membrane</keyword>
<evidence type="ECO:0000256" key="2">
    <source>
        <dbReference type="ARBA" id="ARBA00023136"/>
    </source>
</evidence>
<dbReference type="InterPro" id="IPR036719">
    <property type="entry name" value="Neuro-gated_channel_TM_sf"/>
</dbReference>
<feature type="chain" id="PRO_5006070194" description="Neurotransmitter-gated ion-channel ligand-binding domain-containing protein" evidence="7">
    <location>
        <begin position="34"/>
        <end position="889"/>
    </location>
</feature>
<dbReference type="PROSITE" id="PS50068">
    <property type="entry name" value="LDLRA_2"/>
    <property type="match status" value="1"/>
</dbReference>
<feature type="disulfide bond" evidence="4">
    <location>
        <begin position="475"/>
        <end position="490"/>
    </location>
</feature>
<feature type="transmembrane region" description="Helical" evidence="6">
    <location>
        <begin position="859"/>
        <end position="883"/>
    </location>
</feature>
<dbReference type="GO" id="GO:0005230">
    <property type="term" value="F:extracellular ligand-gated monoatomic ion channel activity"/>
    <property type="evidence" value="ECO:0007669"/>
    <property type="project" value="InterPro"/>
</dbReference>